<accession>A0ABT0RLH9</accession>
<reference evidence="4" key="1">
    <citation type="submission" date="2022-05" db="EMBL/GenBank/DDBJ databases">
        <authorList>
            <person name="Jo J.-H."/>
            <person name="Im W.-T."/>
        </authorList>
    </citation>
    <scope>NUCLEOTIDE SEQUENCE</scope>
    <source>
        <strain evidence="4">SE158</strain>
    </source>
</reference>
<evidence type="ECO:0000259" key="3">
    <source>
        <dbReference type="Pfam" id="PF13462"/>
    </source>
</evidence>
<keyword evidence="2" id="KW-0732">Signal</keyword>
<organism evidence="4 5">
    <name type="scientific">Sphingomonas alba</name>
    <dbReference type="NCBI Taxonomy" id="2908208"/>
    <lineage>
        <taxon>Bacteria</taxon>
        <taxon>Pseudomonadati</taxon>
        <taxon>Pseudomonadota</taxon>
        <taxon>Alphaproteobacteria</taxon>
        <taxon>Sphingomonadales</taxon>
        <taxon>Sphingomonadaceae</taxon>
        <taxon>Sphingomonas</taxon>
    </lineage>
</organism>
<feature type="region of interest" description="Disordered" evidence="1">
    <location>
        <begin position="27"/>
        <end position="48"/>
    </location>
</feature>
<dbReference type="SUPFAM" id="SSF52833">
    <property type="entry name" value="Thioredoxin-like"/>
    <property type="match status" value="1"/>
</dbReference>
<feature type="domain" description="Thioredoxin-like fold" evidence="3">
    <location>
        <begin position="58"/>
        <end position="237"/>
    </location>
</feature>
<evidence type="ECO:0000313" key="5">
    <source>
        <dbReference type="Proteomes" id="UP001165363"/>
    </source>
</evidence>
<dbReference type="InterPro" id="IPR036249">
    <property type="entry name" value="Thioredoxin-like_sf"/>
</dbReference>
<gene>
    <name evidence="4" type="ORF">LZ536_06195</name>
</gene>
<name>A0ABT0RLH9_9SPHN</name>
<dbReference type="Pfam" id="PF13462">
    <property type="entry name" value="Thioredoxin_4"/>
    <property type="match status" value="1"/>
</dbReference>
<dbReference type="EMBL" id="JAMGBD010000001">
    <property type="protein sequence ID" value="MCL6683492.1"/>
    <property type="molecule type" value="Genomic_DNA"/>
</dbReference>
<dbReference type="InterPro" id="IPR012336">
    <property type="entry name" value="Thioredoxin-like_fold"/>
</dbReference>
<dbReference type="PROSITE" id="PS51257">
    <property type="entry name" value="PROKAR_LIPOPROTEIN"/>
    <property type="match status" value="1"/>
</dbReference>
<protein>
    <submittedName>
        <fullName evidence="4">DsbA family protein</fullName>
    </submittedName>
</protein>
<keyword evidence="5" id="KW-1185">Reference proteome</keyword>
<feature type="signal peptide" evidence="2">
    <location>
        <begin position="1"/>
        <end position="18"/>
    </location>
</feature>
<dbReference type="RefSeq" id="WP_249847431.1">
    <property type="nucleotide sequence ID" value="NZ_JAMGBD010000001.1"/>
</dbReference>
<evidence type="ECO:0000256" key="2">
    <source>
        <dbReference type="SAM" id="SignalP"/>
    </source>
</evidence>
<evidence type="ECO:0000313" key="4">
    <source>
        <dbReference type="EMBL" id="MCL6683492.1"/>
    </source>
</evidence>
<sequence>MKTRTLFLALAAASFATAACNAEKAGNKSSTAASGPVKPVAPPKNGDWTTVVSQTPEGGFLMGDPNAKVKIVEFGSLTCPHCAEFDETGAKPLIENYVKAGKVSYEFRNFVRDPYDVAASLVARCGGPASFFGLTRGFYADQRDWVSKIQAADQSKLQTIQNLPPNQQFVELAKIAGFQDWAALRGLPAEKTNACLANQAEVDRLVQMQNDAVSAYNIPGTPGFLLNGELVKMDNSSTVWNQLEGKIKAALGG</sequence>
<dbReference type="Gene3D" id="3.40.30.10">
    <property type="entry name" value="Glutaredoxin"/>
    <property type="match status" value="1"/>
</dbReference>
<evidence type="ECO:0000256" key="1">
    <source>
        <dbReference type="SAM" id="MobiDB-lite"/>
    </source>
</evidence>
<comment type="caution">
    <text evidence="4">The sequence shown here is derived from an EMBL/GenBank/DDBJ whole genome shotgun (WGS) entry which is preliminary data.</text>
</comment>
<feature type="chain" id="PRO_5047135557" evidence="2">
    <location>
        <begin position="19"/>
        <end position="253"/>
    </location>
</feature>
<proteinExistence type="predicted"/>
<dbReference type="Gene3D" id="1.10.40.110">
    <property type="match status" value="1"/>
</dbReference>
<dbReference type="Proteomes" id="UP001165363">
    <property type="component" value="Unassembled WGS sequence"/>
</dbReference>